<dbReference type="PANTHER" id="PTHR39430:SF1">
    <property type="entry name" value="PROTEASE"/>
    <property type="match status" value="1"/>
</dbReference>
<evidence type="ECO:0000256" key="1">
    <source>
        <dbReference type="SAM" id="Phobius"/>
    </source>
</evidence>
<evidence type="ECO:0000313" key="3">
    <source>
        <dbReference type="EMBL" id="QOY90999.1"/>
    </source>
</evidence>
<keyword evidence="1" id="KW-0472">Membrane</keyword>
<name>A0A7S7SN19_PALFE</name>
<dbReference type="RefSeq" id="WP_194452654.1">
    <property type="nucleotide sequence ID" value="NZ_CP063849.1"/>
</dbReference>
<feature type="transmembrane region" description="Helical" evidence="1">
    <location>
        <begin position="180"/>
        <end position="199"/>
    </location>
</feature>
<feature type="domain" description="CAAX prenyl protease 2/Lysostaphin resistance protein A-like" evidence="2">
    <location>
        <begin position="125"/>
        <end position="216"/>
    </location>
</feature>
<dbReference type="AlphaFoldDB" id="A0A7S7SN19"/>
<feature type="transmembrane region" description="Helical" evidence="1">
    <location>
        <begin position="85"/>
        <end position="106"/>
    </location>
</feature>
<dbReference type="KEGG" id="pfer:IRI77_13955"/>
<evidence type="ECO:0000313" key="4">
    <source>
        <dbReference type="Proteomes" id="UP000593892"/>
    </source>
</evidence>
<accession>A0A7S7SN19</accession>
<feature type="transmembrane region" description="Helical" evidence="1">
    <location>
        <begin position="12"/>
        <end position="36"/>
    </location>
</feature>
<dbReference type="GO" id="GO:0008237">
    <property type="term" value="F:metallopeptidase activity"/>
    <property type="evidence" value="ECO:0007669"/>
    <property type="project" value="UniProtKB-KW"/>
</dbReference>
<proteinExistence type="predicted"/>
<keyword evidence="3" id="KW-0645">Protease</keyword>
<keyword evidence="4" id="KW-1185">Reference proteome</keyword>
<dbReference type="PANTHER" id="PTHR39430">
    <property type="entry name" value="MEMBRANE-ASSOCIATED PROTEASE-RELATED"/>
    <property type="match status" value="1"/>
</dbReference>
<keyword evidence="1" id="KW-1133">Transmembrane helix</keyword>
<feature type="transmembrane region" description="Helical" evidence="1">
    <location>
        <begin position="126"/>
        <end position="144"/>
    </location>
</feature>
<dbReference type="InterPro" id="IPR003675">
    <property type="entry name" value="Rce1/LyrA-like_dom"/>
</dbReference>
<keyword evidence="1" id="KW-0812">Transmembrane</keyword>
<dbReference type="EMBL" id="CP063849">
    <property type="protein sequence ID" value="QOY90999.1"/>
    <property type="molecule type" value="Genomic_DNA"/>
</dbReference>
<reference evidence="3 4" key="1">
    <citation type="submission" date="2020-10" db="EMBL/GenBank/DDBJ databases">
        <title>Complete genome sequence of Paludibaculum fermentans P105T, a facultatively anaerobic acidobacterium capable of dissimilatory Fe(III) reduction.</title>
        <authorList>
            <person name="Dedysh S.N."/>
            <person name="Beletsky A.V."/>
            <person name="Kulichevskaya I.S."/>
            <person name="Mardanov A.V."/>
            <person name="Ravin N.V."/>
        </authorList>
    </citation>
    <scope>NUCLEOTIDE SEQUENCE [LARGE SCALE GENOMIC DNA]</scope>
    <source>
        <strain evidence="3 4">P105</strain>
    </source>
</reference>
<sequence length="297" mass="31939">MPDATPYSKPGLFGLLLRGGLFLLFIRYAGGLIGWLLSGSSILVAAAMSLFIAATLASLFVVRTFERGRLEDIGMAWSPSSLRHLWLGVGGGIVAALVTLVVPVGIRMASIEPSTDPANAFTPGKLLLVSVVLLFGAVGEEMMFRGYAFQILLRAYGPWWVIPPFGVLFALAHLENMGTNPLGILNTGLWGILFGYAFYRSGDLWLPIGLHFGWNWTLPLFGVNLSGFTMGLSGYTLRWKAGPLWSGGDYGAEGSILATISVLLLGVWLWRASLERQTAPLVDAVPPEPESGPGKEL</sequence>
<dbReference type="GO" id="GO:0004175">
    <property type="term" value="F:endopeptidase activity"/>
    <property type="evidence" value="ECO:0007669"/>
    <property type="project" value="UniProtKB-ARBA"/>
</dbReference>
<dbReference type="Pfam" id="PF02517">
    <property type="entry name" value="Rce1-like"/>
    <property type="match status" value="1"/>
</dbReference>
<dbReference type="GO" id="GO:0006508">
    <property type="term" value="P:proteolysis"/>
    <property type="evidence" value="ECO:0007669"/>
    <property type="project" value="UniProtKB-KW"/>
</dbReference>
<keyword evidence="3" id="KW-0378">Hydrolase</keyword>
<feature type="transmembrane region" description="Helical" evidence="1">
    <location>
        <begin position="42"/>
        <end position="65"/>
    </location>
</feature>
<keyword evidence="3" id="KW-0482">Metalloprotease</keyword>
<dbReference type="GO" id="GO:0080120">
    <property type="term" value="P:CAAX-box protein maturation"/>
    <property type="evidence" value="ECO:0007669"/>
    <property type="project" value="UniProtKB-ARBA"/>
</dbReference>
<gene>
    <name evidence="3" type="ORF">IRI77_13955</name>
</gene>
<evidence type="ECO:0000259" key="2">
    <source>
        <dbReference type="Pfam" id="PF02517"/>
    </source>
</evidence>
<feature type="transmembrane region" description="Helical" evidence="1">
    <location>
        <begin position="250"/>
        <end position="270"/>
    </location>
</feature>
<feature type="transmembrane region" description="Helical" evidence="1">
    <location>
        <begin position="211"/>
        <end position="230"/>
    </location>
</feature>
<dbReference type="Proteomes" id="UP000593892">
    <property type="component" value="Chromosome"/>
</dbReference>
<feature type="transmembrane region" description="Helical" evidence="1">
    <location>
        <begin position="156"/>
        <end position="174"/>
    </location>
</feature>
<organism evidence="3 4">
    <name type="scientific">Paludibaculum fermentans</name>
    <dbReference type="NCBI Taxonomy" id="1473598"/>
    <lineage>
        <taxon>Bacteria</taxon>
        <taxon>Pseudomonadati</taxon>
        <taxon>Acidobacteriota</taxon>
        <taxon>Terriglobia</taxon>
        <taxon>Bryobacterales</taxon>
        <taxon>Bryobacteraceae</taxon>
        <taxon>Paludibaculum</taxon>
    </lineage>
</organism>
<protein>
    <submittedName>
        <fullName evidence="3">CPBP family intramembrane metalloprotease</fullName>
    </submittedName>
</protein>